<evidence type="ECO:0000256" key="1">
    <source>
        <dbReference type="ARBA" id="ARBA00022649"/>
    </source>
</evidence>
<evidence type="ECO:0000259" key="7">
    <source>
        <dbReference type="Pfam" id="PF01850"/>
    </source>
</evidence>
<dbReference type="SUPFAM" id="SSF88723">
    <property type="entry name" value="PIN domain-like"/>
    <property type="match status" value="1"/>
</dbReference>
<proteinExistence type="inferred from homology"/>
<dbReference type="GO" id="GO:0000287">
    <property type="term" value="F:magnesium ion binding"/>
    <property type="evidence" value="ECO:0007669"/>
    <property type="project" value="UniProtKB-UniRule"/>
</dbReference>
<organism evidence="8 9">
    <name type="scientific">Capsulimonas corticalis</name>
    <dbReference type="NCBI Taxonomy" id="2219043"/>
    <lineage>
        <taxon>Bacteria</taxon>
        <taxon>Bacillati</taxon>
        <taxon>Armatimonadota</taxon>
        <taxon>Armatimonadia</taxon>
        <taxon>Capsulimonadales</taxon>
        <taxon>Capsulimonadaceae</taxon>
        <taxon>Capsulimonas</taxon>
    </lineage>
</organism>
<evidence type="ECO:0000256" key="4">
    <source>
        <dbReference type="ARBA" id="ARBA00022801"/>
    </source>
</evidence>
<comment type="similarity">
    <text evidence="6">Belongs to the PINc/VapC protein family.</text>
</comment>
<evidence type="ECO:0000256" key="5">
    <source>
        <dbReference type="ARBA" id="ARBA00022842"/>
    </source>
</evidence>
<keyword evidence="5 6" id="KW-0460">Magnesium</keyword>
<dbReference type="InterPro" id="IPR022907">
    <property type="entry name" value="VapC_family"/>
</dbReference>
<dbReference type="Gene3D" id="3.40.50.1010">
    <property type="entry name" value="5'-nuclease"/>
    <property type="match status" value="1"/>
</dbReference>
<dbReference type="AlphaFoldDB" id="A0A402D2K4"/>
<dbReference type="EC" id="3.1.-.-" evidence="6"/>
<dbReference type="InterPro" id="IPR044153">
    <property type="entry name" value="PIN_Pae0151-like"/>
</dbReference>
<comment type="cofactor">
    <cofactor evidence="6">
        <name>Mg(2+)</name>
        <dbReference type="ChEBI" id="CHEBI:18420"/>
    </cofactor>
</comment>
<dbReference type="KEGG" id="ccot:CCAX7_19680"/>
<reference evidence="8 9" key="1">
    <citation type="journal article" date="2019" name="Int. J. Syst. Evol. Microbiol.">
        <title>Capsulimonas corticalis gen. nov., sp. nov., an aerobic capsulated bacterium, of a novel bacterial order, Capsulimonadales ord. nov., of the class Armatimonadia of the phylum Armatimonadetes.</title>
        <authorList>
            <person name="Li J."/>
            <person name="Kudo C."/>
            <person name="Tonouchi A."/>
        </authorList>
    </citation>
    <scope>NUCLEOTIDE SEQUENCE [LARGE SCALE GENOMIC DNA]</scope>
    <source>
        <strain evidence="8 9">AX-7</strain>
    </source>
</reference>
<dbReference type="GO" id="GO:0004540">
    <property type="term" value="F:RNA nuclease activity"/>
    <property type="evidence" value="ECO:0007669"/>
    <property type="project" value="InterPro"/>
</dbReference>
<protein>
    <recommendedName>
        <fullName evidence="6">Ribonuclease VapC</fullName>
        <shortName evidence="6">RNase VapC</shortName>
        <ecNumber evidence="6">3.1.-.-</ecNumber>
    </recommendedName>
    <alternativeName>
        <fullName evidence="6">Toxin VapC</fullName>
    </alternativeName>
</protein>
<keyword evidence="3 6" id="KW-0479">Metal-binding</keyword>
<dbReference type="PANTHER" id="PTHR35901">
    <property type="entry name" value="RIBONUCLEASE VAPC3"/>
    <property type="match status" value="1"/>
</dbReference>
<evidence type="ECO:0000256" key="6">
    <source>
        <dbReference type="HAMAP-Rule" id="MF_00265"/>
    </source>
</evidence>
<feature type="domain" description="PIN" evidence="7">
    <location>
        <begin position="14"/>
        <end position="135"/>
    </location>
</feature>
<dbReference type="HAMAP" id="MF_00265">
    <property type="entry name" value="VapC_Nob1"/>
    <property type="match status" value="1"/>
</dbReference>
<name>A0A402D2K4_9BACT</name>
<dbReference type="Proteomes" id="UP000287394">
    <property type="component" value="Chromosome"/>
</dbReference>
<dbReference type="InterPro" id="IPR002716">
    <property type="entry name" value="PIN_dom"/>
</dbReference>
<dbReference type="InterPro" id="IPR029060">
    <property type="entry name" value="PIN-like_dom_sf"/>
</dbReference>
<gene>
    <name evidence="8" type="primary">vapC_2</name>
    <name evidence="6" type="synonym">vapC</name>
    <name evidence="8" type="ORF">CCAX7_19680</name>
</gene>
<keyword evidence="9" id="KW-1185">Reference proteome</keyword>
<evidence type="ECO:0000313" key="9">
    <source>
        <dbReference type="Proteomes" id="UP000287394"/>
    </source>
</evidence>
<feature type="binding site" evidence="6">
    <location>
        <position position="110"/>
    </location>
    <ligand>
        <name>Mg(2+)</name>
        <dbReference type="ChEBI" id="CHEBI:18420"/>
    </ligand>
</feature>
<dbReference type="GO" id="GO:0016787">
    <property type="term" value="F:hydrolase activity"/>
    <property type="evidence" value="ECO:0007669"/>
    <property type="project" value="UniProtKB-KW"/>
</dbReference>
<dbReference type="PANTHER" id="PTHR35901:SF1">
    <property type="entry name" value="EXONUCLEASE VAPC9"/>
    <property type="match status" value="1"/>
</dbReference>
<keyword evidence="2 6" id="KW-0540">Nuclease</keyword>
<keyword evidence="1 6" id="KW-1277">Toxin-antitoxin system</keyword>
<dbReference type="EMBL" id="AP025739">
    <property type="protein sequence ID" value="BDI29917.1"/>
    <property type="molecule type" value="Genomic_DNA"/>
</dbReference>
<dbReference type="CDD" id="cd09873">
    <property type="entry name" value="PIN_Pae0151-like"/>
    <property type="match status" value="1"/>
</dbReference>
<keyword evidence="4 6" id="KW-0378">Hydrolase</keyword>
<keyword evidence="6" id="KW-0800">Toxin</keyword>
<dbReference type="GO" id="GO:0090729">
    <property type="term" value="F:toxin activity"/>
    <property type="evidence" value="ECO:0007669"/>
    <property type="project" value="UniProtKB-KW"/>
</dbReference>
<dbReference type="OrthoDB" id="9798446at2"/>
<evidence type="ECO:0000256" key="3">
    <source>
        <dbReference type="ARBA" id="ARBA00022723"/>
    </source>
</evidence>
<comment type="function">
    <text evidence="6">Toxic component of a toxin-antitoxin (TA) system. An RNase.</text>
</comment>
<evidence type="ECO:0000256" key="2">
    <source>
        <dbReference type="ARBA" id="ARBA00022722"/>
    </source>
</evidence>
<accession>A0A402D2K4</accession>
<evidence type="ECO:0000313" key="8">
    <source>
        <dbReference type="EMBL" id="BDI29917.1"/>
    </source>
</evidence>
<dbReference type="Pfam" id="PF01850">
    <property type="entry name" value="PIN"/>
    <property type="match status" value="1"/>
</dbReference>
<sequence>MPDAEEAPKQFIIDCSLTMAWCFEDEATPESRALQDRLESEDAVVPSIWPLEVANVLLVGERRGRLTQADVTQFITILQSLPINVDHAAEGVVFGQVLALARAHRLSVYDASYLELALRRNLALATFDRELRQAAQTLGVVLL</sequence>
<dbReference type="RefSeq" id="WP_119323774.1">
    <property type="nucleotide sequence ID" value="NZ_AP025739.1"/>
</dbReference>
<feature type="binding site" evidence="6">
    <location>
        <position position="14"/>
    </location>
    <ligand>
        <name>Mg(2+)</name>
        <dbReference type="ChEBI" id="CHEBI:18420"/>
    </ligand>
</feature>
<dbReference type="InterPro" id="IPR051619">
    <property type="entry name" value="TypeII_TA_RNase_PINc/VapC"/>
</dbReference>